<keyword evidence="3" id="KW-1185">Reference proteome</keyword>
<reference evidence="2 3" key="1">
    <citation type="submission" date="2024-08" db="EMBL/GenBank/DDBJ databases">
        <authorList>
            <person name="Paterson S."/>
        </authorList>
    </citation>
    <scope>NUCLEOTIDE SEQUENCE [LARGE SCALE GENOMIC DNA]</scope>
</reference>
<comment type="caution">
    <text evidence="2">The sequence shown here is derived from an EMBL/GenBank/DDBJ whole genome shotgun (WGS) entry which is preliminary data.</text>
</comment>
<evidence type="ECO:0000313" key="3">
    <source>
        <dbReference type="Proteomes" id="UP001189180"/>
    </source>
</evidence>
<dbReference type="EMBL" id="CANUEZ050000193">
    <property type="protein sequence ID" value="CAM0512085.1"/>
    <property type="molecule type" value="Genomic_DNA"/>
</dbReference>
<dbReference type="Gene3D" id="3.30.70.270">
    <property type="match status" value="1"/>
</dbReference>
<gene>
    <name evidence="1" type="ORF">FHB240107_LOCUS4484</name>
    <name evidence="2" type="ORF">FHB240107_LOCUS4485</name>
</gene>
<dbReference type="AlphaFoldDB" id="A0ABC9HHA5"/>
<evidence type="ECO:0000313" key="2">
    <source>
        <dbReference type="EMBL" id="CAM0512087.1"/>
    </source>
</evidence>
<dbReference type="Proteomes" id="UP001189180">
    <property type="component" value="Unassembled WGS sequence"/>
</dbReference>
<organism evidence="2 3">
    <name type="scientific">Fasciola hepatica</name>
    <name type="common">Liver fluke</name>
    <dbReference type="NCBI Taxonomy" id="6192"/>
    <lineage>
        <taxon>Eukaryota</taxon>
        <taxon>Metazoa</taxon>
        <taxon>Spiralia</taxon>
        <taxon>Lophotrochozoa</taxon>
        <taxon>Platyhelminthes</taxon>
        <taxon>Trematoda</taxon>
        <taxon>Digenea</taxon>
        <taxon>Plagiorchiida</taxon>
        <taxon>Echinostomata</taxon>
        <taxon>Echinostomatoidea</taxon>
        <taxon>Fasciolidae</taxon>
        <taxon>Fasciola</taxon>
    </lineage>
</organism>
<dbReference type="InterPro" id="IPR043128">
    <property type="entry name" value="Rev_trsase/Diguanyl_cyclase"/>
</dbReference>
<dbReference type="EMBL" id="CANUEZ050000193">
    <property type="protein sequence ID" value="CAM0512087.1"/>
    <property type="molecule type" value="Genomic_DNA"/>
</dbReference>
<accession>A0ABC9HHA5</accession>
<dbReference type="InterPro" id="IPR043502">
    <property type="entry name" value="DNA/RNA_pol_sf"/>
</dbReference>
<evidence type="ECO:0000313" key="1">
    <source>
        <dbReference type="EMBL" id="CAM0512085.1"/>
    </source>
</evidence>
<proteinExistence type="predicted"/>
<sequence>MIPGHNLETTFTLFGLLKLRCLPSGSKKRRKPDSHLPTGLPGLDFVFANTGDVLIASKDEDEHIRHPKEVYKQIQTGDISVKSLKNNFCAPSLSFLGHPSDSQDIAPLPQEVSMISYYPLPESK</sequence>
<protein>
    <submittedName>
        <fullName evidence="2">Uncharacterized protein</fullName>
    </submittedName>
</protein>
<name>A0ABC9HHA5_FASHE</name>
<dbReference type="SUPFAM" id="SSF56672">
    <property type="entry name" value="DNA/RNA polymerases"/>
    <property type="match status" value="1"/>
</dbReference>
<dbReference type="Gene3D" id="3.10.10.10">
    <property type="entry name" value="HIV Type 1 Reverse Transcriptase, subunit A, domain 1"/>
    <property type="match status" value="1"/>
</dbReference>